<dbReference type="EMBL" id="OC001255">
    <property type="protein sequence ID" value="CAD7259504.1"/>
    <property type="molecule type" value="Genomic_DNA"/>
</dbReference>
<organism evidence="2">
    <name type="scientific">Timema shepardi</name>
    <name type="common">Walking stick</name>
    <dbReference type="NCBI Taxonomy" id="629360"/>
    <lineage>
        <taxon>Eukaryota</taxon>
        <taxon>Metazoa</taxon>
        <taxon>Ecdysozoa</taxon>
        <taxon>Arthropoda</taxon>
        <taxon>Hexapoda</taxon>
        <taxon>Insecta</taxon>
        <taxon>Pterygota</taxon>
        <taxon>Neoptera</taxon>
        <taxon>Polyneoptera</taxon>
        <taxon>Phasmatodea</taxon>
        <taxon>Timematodea</taxon>
        <taxon>Timematoidea</taxon>
        <taxon>Timematidae</taxon>
        <taxon>Timema</taxon>
    </lineage>
</organism>
<gene>
    <name evidence="2" type="ORF">TSIB3V08_LOCUS3709</name>
</gene>
<reference evidence="2" key="1">
    <citation type="submission" date="2020-11" db="EMBL/GenBank/DDBJ databases">
        <authorList>
            <person name="Tran Van P."/>
        </authorList>
    </citation>
    <scope>NUCLEOTIDE SEQUENCE</scope>
</reference>
<evidence type="ECO:0000313" key="2">
    <source>
        <dbReference type="EMBL" id="CAD7259504.1"/>
    </source>
</evidence>
<sequence>MSDSDFVYESDSDITSDDDNVPDLRNPAVHNLSDSDENGMDDEDYREIHIIPQLTKTTWSSMKSVDLSTGAGGSPSAKPKSLVIGRQARLGAANVVLLPAPDHSQPMYLVKAEPFVLFKGIAASGKKILSKAYELLKATSSTPSYYPFELYALSTNYSNGLGIGKVKLEEVNPHLREGRVENHLGKTTPSSPYRDSNLELPVLSSRAQHDKRVSQLRHRGGLVPCSLCGIREMALIDIHVTCFGEQRRHPQTVCTAISLDTLEQNFYDLYEKMLGTTPVLITYEDMVMFGKTTPSSLEQDSNLDFPALGSLAQQETSVLANYATESSYNGYRERGSEVIHKKPSESRLVFPTQSLSHRQVVYPGPEYPSGGWVEPQQKPDQEHMRDRRLIRSKTNNLGTEPSQLAPSLKNRELENIPPTQNALHQHMLWTGYLESELGENTSSYQPCPCDNGYLRGSQYHQLRKKESITVLKVLNGKPNETHPSQMSADIILLKNTRFSTMADPTRARWLNSAGEETGGQDSTPTPVAHTEILVVI</sequence>
<evidence type="ECO:0000256" key="1">
    <source>
        <dbReference type="SAM" id="MobiDB-lite"/>
    </source>
</evidence>
<protein>
    <submittedName>
        <fullName evidence="2">Uncharacterized protein</fullName>
    </submittedName>
</protein>
<name>A0A7R9AS86_TIMSH</name>
<feature type="region of interest" description="Disordered" evidence="1">
    <location>
        <begin position="1"/>
        <end position="41"/>
    </location>
</feature>
<accession>A0A7R9AS86</accession>
<feature type="compositionally biased region" description="Acidic residues" evidence="1">
    <location>
        <begin position="1"/>
        <end position="21"/>
    </location>
</feature>
<proteinExistence type="predicted"/>
<dbReference type="AlphaFoldDB" id="A0A7R9AS86"/>